<dbReference type="SUPFAM" id="SSF48452">
    <property type="entry name" value="TPR-like"/>
    <property type="match status" value="2"/>
</dbReference>
<dbReference type="SMART" id="SM00028">
    <property type="entry name" value="TPR"/>
    <property type="match status" value="5"/>
</dbReference>
<accession>A0A3M2HWH6</accession>
<evidence type="ECO:0000256" key="1">
    <source>
        <dbReference type="PROSITE-ProRule" id="PRU00339"/>
    </source>
</evidence>
<name>A0A3M2HWH6_9GAMM</name>
<keyword evidence="1" id="KW-0802">TPR repeat</keyword>
<feature type="repeat" description="TPR" evidence="1">
    <location>
        <begin position="256"/>
        <end position="289"/>
    </location>
</feature>
<dbReference type="AlphaFoldDB" id="A0A3M2HWH6"/>
<dbReference type="Proteomes" id="UP000275012">
    <property type="component" value="Unassembled WGS sequence"/>
</dbReference>
<dbReference type="InterPro" id="IPR019734">
    <property type="entry name" value="TPR_rpt"/>
</dbReference>
<keyword evidence="3" id="KW-1185">Reference proteome</keyword>
<sequence length="410" mass="44109">MSAFASSPEGGFDASGHITGKSGVTGGTFVFKEVGVRAARLRGYWESDPGNVELACELVDELLAEGQVDEAELVLESAVKSAGLSEAMRFRQCRIALLRGDYAVAEHHLQELLQGGQDGLSLRHDLAFAQLCQRRPQQALETLLPTRGHWAAVPELGVLHARVLLMCEDYDGAVEALDVVLATHPQAASAMGVKALALLDGDRLLEARVAADACLALYPEQHEALLVSGTLSLWRQDTAAASAAYRATLQRHPNSGRVLSGYGQVLMSQNRVDDARPVFEAAVKAMPDHIGTWHALAWAQLLQGDQLAAEASYHAAYDLDRNFGDTHGGLALIAALRGDEAKAEQEIKRALRLDPNAMTARYAEALIRESRGDQEGSNAIIADIVHAAGSRMQASEFARRLKTLLNAHTA</sequence>
<dbReference type="Gene3D" id="1.25.40.10">
    <property type="entry name" value="Tetratricopeptide repeat domain"/>
    <property type="match status" value="2"/>
</dbReference>
<comment type="caution">
    <text evidence="2">The sequence shown here is derived from an EMBL/GenBank/DDBJ whole genome shotgun (WGS) entry which is preliminary data.</text>
</comment>
<protein>
    <submittedName>
        <fullName evidence="2">Uncharacterized protein</fullName>
    </submittedName>
</protein>
<dbReference type="Pfam" id="PF13432">
    <property type="entry name" value="TPR_16"/>
    <property type="match status" value="3"/>
</dbReference>
<evidence type="ECO:0000313" key="2">
    <source>
        <dbReference type="EMBL" id="RMH94076.1"/>
    </source>
</evidence>
<reference evidence="2 3" key="1">
    <citation type="submission" date="2018-10" db="EMBL/GenBank/DDBJ databases">
        <title>Proposal of Lysobacter pythonis sp. nov. isolated from royal pythons (Python regius).</title>
        <authorList>
            <person name="Hans-Juergen B."/>
            <person name="Huptas C."/>
            <person name="Sandra B."/>
            <person name="Igor L."/>
            <person name="Joachim S."/>
            <person name="Siegfried S."/>
            <person name="Mareike W."/>
            <person name="Peter K."/>
        </authorList>
    </citation>
    <scope>NUCLEOTIDE SEQUENCE [LARGE SCALE GENOMIC DNA]</scope>
    <source>
        <strain evidence="2 3">4284/11</strain>
    </source>
</reference>
<dbReference type="PANTHER" id="PTHR44216:SF3">
    <property type="entry name" value="PROTEIN O-MANNOSYL-TRANSFERASE TMTC2"/>
    <property type="match status" value="1"/>
</dbReference>
<dbReference type="InterPro" id="IPR052384">
    <property type="entry name" value="TMTC_O-mannosyltransferase"/>
</dbReference>
<gene>
    <name evidence="2" type="ORF">EBB59_02625</name>
</gene>
<dbReference type="EMBL" id="RFLY01000003">
    <property type="protein sequence ID" value="RMH94076.1"/>
    <property type="molecule type" value="Genomic_DNA"/>
</dbReference>
<dbReference type="InterPro" id="IPR011990">
    <property type="entry name" value="TPR-like_helical_dom_sf"/>
</dbReference>
<dbReference type="PANTHER" id="PTHR44216">
    <property type="entry name" value="PROTEIN O-MANNOSYL-TRANSFERASE TMTC2"/>
    <property type="match status" value="1"/>
</dbReference>
<evidence type="ECO:0000313" key="3">
    <source>
        <dbReference type="Proteomes" id="UP000275012"/>
    </source>
</evidence>
<dbReference type="PROSITE" id="PS50005">
    <property type="entry name" value="TPR"/>
    <property type="match status" value="1"/>
</dbReference>
<proteinExistence type="predicted"/>
<organism evidence="2 3">
    <name type="scientific">Solilutibacter pythonis</name>
    <dbReference type="NCBI Taxonomy" id="2483112"/>
    <lineage>
        <taxon>Bacteria</taxon>
        <taxon>Pseudomonadati</taxon>
        <taxon>Pseudomonadota</taxon>
        <taxon>Gammaproteobacteria</taxon>
        <taxon>Lysobacterales</taxon>
        <taxon>Lysobacteraceae</taxon>
        <taxon>Solilutibacter</taxon>
    </lineage>
</organism>